<evidence type="ECO:0000256" key="3">
    <source>
        <dbReference type="ARBA" id="ARBA00038502"/>
    </source>
</evidence>
<sequence length="188" mass="21883">MLTPMRLTTPRLIVRLAEADDVSEIVRFFSDNREHLAESRPRMGAEFFTAGFWAAQVRANLAEFRDGRSVRLFFFDAARPERVVGNANFTQIFRSPAYCCVLGYGLDREYEGRGVMREALEAALGYMFTEQNMHRIEANYIPRNERSGRLLRRLGFVVEGFARDYLLLNGKWEDHVRTSLTNPAWREY</sequence>
<keyword evidence="2 5" id="KW-0012">Acyltransferase</keyword>
<dbReference type="InterPro" id="IPR000182">
    <property type="entry name" value="GNAT_dom"/>
</dbReference>
<dbReference type="EC" id="2.3.1.267" evidence="5"/>
<dbReference type="GO" id="GO:0008999">
    <property type="term" value="F:protein-N-terminal-alanine acetyltransferase activity"/>
    <property type="evidence" value="ECO:0007669"/>
    <property type="project" value="UniProtKB-EC"/>
</dbReference>
<dbReference type="SUPFAM" id="SSF55729">
    <property type="entry name" value="Acyl-CoA N-acyltransferases (Nat)"/>
    <property type="match status" value="1"/>
</dbReference>
<keyword evidence="6" id="KW-1185">Reference proteome</keyword>
<dbReference type="PANTHER" id="PTHR43792:SF8">
    <property type="entry name" value="[RIBOSOMAL PROTEIN US5]-ALANINE N-ACETYLTRANSFERASE"/>
    <property type="match status" value="1"/>
</dbReference>
<dbReference type="RefSeq" id="WP_170039878.1">
    <property type="nucleotide sequence ID" value="NZ_JABDTL010000002.1"/>
</dbReference>
<dbReference type="EMBL" id="JACHIA010000003">
    <property type="protein sequence ID" value="MBB6070113.1"/>
    <property type="molecule type" value="Genomic_DNA"/>
</dbReference>
<protein>
    <submittedName>
        <fullName evidence="5">Ribosomal-protein-alanine N-acetyltransferase</fullName>
        <ecNumber evidence="5">2.3.1.267</ecNumber>
    </submittedName>
</protein>
<comment type="similarity">
    <text evidence="3">Belongs to the acetyltransferase family. RimJ subfamily.</text>
</comment>
<evidence type="ECO:0000256" key="1">
    <source>
        <dbReference type="ARBA" id="ARBA00022679"/>
    </source>
</evidence>
<proteinExistence type="inferred from homology"/>
<dbReference type="PROSITE" id="PS51186">
    <property type="entry name" value="GNAT"/>
    <property type="match status" value="1"/>
</dbReference>
<evidence type="ECO:0000259" key="4">
    <source>
        <dbReference type="PROSITE" id="PS51186"/>
    </source>
</evidence>
<evidence type="ECO:0000256" key="2">
    <source>
        <dbReference type="ARBA" id="ARBA00023315"/>
    </source>
</evidence>
<keyword evidence="1 5" id="KW-0808">Transferase</keyword>
<organism evidence="5 6">
    <name type="scientific">Longimicrobium terrae</name>
    <dbReference type="NCBI Taxonomy" id="1639882"/>
    <lineage>
        <taxon>Bacteria</taxon>
        <taxon>Pseudomonadati</taxon>
        <taxon>Gemmatimonadota</taxon>
        <taxon>Longimicrobiia</taxon>
        <taxon>Longimicrobiales</taxon>
        <taxon>Longimicrobiaceae</taxon>
        <taxon>Longimicrobium</taxon>
    </lineage>
</organism>
<feature type="domain" description="N-acetyltransferase" evidence="4">
    <location>
        <begin position="12"/>
        <end position="183"/>
    </location>
</feature>
<evidence type="ECO:0000313" key="6">
    <source>
        <dbReference type="Proteomes" id="UP000582837"/>
    </source>
</evidence>
<dbReference type="Pfam" id="PF13302">
    <property type="entry name" value="Acetyltransf_3"/>
    <property type="match status" value="1"/>
</dbReference>
<dbReference type="PANTHER" id="PTHR43792">
    <property type="entry name" value="GNAT FAMILY, PUTATIVE (AFU_ORTHOLOGUE AFUA_3G00765)-RELATED-RELATED"/>
    <property type="match status" value="1"/>
</dbReference>
<reference evidence="5 6" key="1">
    <citation type="submission" date="2020-08" db="EMBL/GenBank/DDBJ databases">
        <title>Genomic Encyclopedia of Type Strains, Phase IV (KMG-IV): sequencing the most valuable type-strain genomes for metagenomic binning, comparative biology and taxonomic classification.</title>
        <authorList>
            <person name="Goeker M."/>
        </authorList>
    </citation>
    <scope>NUCLEOTIDE SEQUENCE [LARGE SCALE GENOMIC DNA]</scope>
    <source>
        <strain evidence="5 6">DSM 29007</strain>
    </source>
</reference>
<dbReference type="Gene3D" id="3.40.630.30">
    <property type="match status" value="1"/>
</dbReference>
<dbReference type="InterPro" id="IPR051531">
    <property type="entry name" value="N-acetyltransferase"/>
</dbReference>
<dbReference type="GO" id="GO:0005737">
    <property type="term" value="C:cytoplasm"/>
    <property type="evidence" value="ECO:0007669"/>
    <property type="project" value="TreeGrafter"/>
</dbReference>
<gene>
    <name evidence="5" type="ORF">HNQ61_001730</name>
</gene>
<comment type="caution">
    <text evidence="5">The sequence shown here is derived from an EMBL/GenBank/DDBJ whole genome shotgun (WGS) entry which is preliminary data.</text>
</comment>
<dbReference type="AlphaFoldDB" id="A0A841GWL3"/>
<accession>A0A841GWL3</accession>
<name>A0A841GWL3_9BACT</name>
<dbReference type="Proteomes" id="UP000582837">
    <property type="component" value="Unassembled WGS sequence"/>
</dbReference>
<evidence type="ECO:0000313" key="5">
    <source>
        <dbReference type="EMBL" id="MBB6070113.1"/>
    </source>
</evidence>
<dbReference type="InterPro" id="IPR016181">
    <property type="entry name" value="Acyl_CoA_acyltransferase"/>
</dbReference>